<evidence type="ECO:0000313" key="3">
    <source>
        <dbReference type="Proteomes" id="UP000199634"/>
    </source>
</evidence>
<accession>A0A1H6MV30</accession>
<protein>
    <submittedName>
        <fullName evidence="2">Uncharacterized protein</fullName>
    </submittedName>
</protein>
<feature type="region of interest" description="Disordered" evidence="1">
    <location>
        <begin position="1"/>
        <end position="26"/>
    </location>
</feature>
<reference evidence="2 3" key="1">
    <citation type="submission" date="2016-10" db="EMBL/GenBank/DDBJ databases">
        <authorList>
            <person name="de Groot N.N."/>
        </authorList>
    </citation>
    <scope>NUCLEOTIDE SEQUENCE [LARGE SCALE GENOMIC DNA]</scope>
    <source>
        <strain evidence="2 3">CGMCC 1.10825</strain>
    </source>
</reference>
<dbReference type="EMBL" id="FNXE01000067">
    <property type="protein sequence ID" value="SEI02651.1"/>
    <property type="molecule type" value="Genomic_DNA"/>
</dbReference>
<dbReference type="AlphaFoldDB" id="A0A1H6MV30"/>
<evidence type="ECO:0000256" key="1">
    <source>
        <dbReference type="SAM" id="MobiDB-lite"/>
    </source>
</evidence>
<keyword evidence="3" id="KW-1185">Reference proteome</keyword>
<dbReference type="Proteomes" id="UP000199634">
    <property type="component" value="Unassembled WGS sequence"/>
</dbReference>
<proteinExistence type="predicted"/>
<gene>
    <name evidence="2" type="ORF">SAMN02927937_02823</name>
</gene>
<evidence type="ECO:0000313" key="2">
    <source>
        <dbReference type="EMBL" id="SEI02651.1"/>
    </source>
</evidence>
<name>A0A1H6MV30_9FLAO</name>
<dbReference type="RefSeq" id="WP_218143530.1">
    <property type="nucleotide sequence ID" value="NZ_FNXE01000067.1"/>
</dbReference>
<dbReference type="STRING" id="1159016.SAMN02927937_02823"/>
<sequence>PAATRTGAHQAVLHNSDPSKARSKLRKAAGPLCDTLKPTAHLAHFGFSTAQTNATKTKKS</sequence>
<organism evidence="2 3">
    <name type="scientific">Paenimyroides marinum</name>
    <dbReference type="NCBI Taxonomy" id="1159016"/>
    <lineage>
        <taxon>Bacteria</taxon>
        <taxon>Pseudomonadati</taxon>
        <taxon>Bacteroidota</taxon>
        <taxon>Flavobacteriia</taxon>
        <taxon>Flavobacteriales</taxon>
        <taxon>Flavobacteriaceae</taxon>
        <taxon>Paenimyroides</taxon>
    </lineage>
</organism>
<feature type="non-terminal residue" evidence="2">
    <location>
        <position position="1"/>
    </location>
</feature>